<evidence type="ECO:0000256" key="3">
    <source>
        <dbReference type="ARBA" id="ARBA00005300"/>
    </source>
</evidence>
<evidence type="ECO:0000256" key="4">
    <source>
        <dbReference type="ARBA" id="ARBA00011245"/>
    </source>
</evidence>
<dbReference type="InterPro" id="IPR036397">
    <property type="entry name" value="RNaseH_sf"/>
</dbReference>
<dbReference type="PANTHER" id="PTHR10642:SF26">
    <property type="entry name" value="RIBONUCLEASE H1"/>
    <property type="match status" value="1"/>
</dbReference>
<name>A0ABT8F1H7_9BACT</name>
<dbReference type="EMBL" id="JAUHJS010000001">
    <property type="protein sequence ID" value="MDN4164290.1"/>
    <property type="molecule type" value="Genomic_DNA"/>
</dbReference>
<dbReference type="InterPro" id="IPR050092">
    <property type="entry name" value="RNase_H"/>
</dbReference>
<sequence length="152" mass="17235">MITIFTDGAAKGNPGPGGYGIVLRFKELRKELSAGFRLTTNNRMELLAVIVALETLQRNDMPIAVYSDSKYVIDAVNKGWVFGWEKKGFKDKKNPDLWIRFLRIYRQLQVKFIWVKGHAGHAENERCDQLAVAASEGTLLLIDEGYERSKNS</sequence>
<evidence type="ECO:0000256" key="9">
    <source>
        <dbReference type="ARBA" id="ARBA00022801"/>
    </source>
</evidence>
<organism evidence="12 13">
    <name type="scientific">Shiella aurantiaca</name>
    <dbReference type="NCBI Taxonomy" id="3058365"/>
    <lineage>
        <taxon>Bacteria</taxon>
        <taxon>Pseudomonadati</taxon>
        <taxon>Bacteroidota</taxon>
        <taxon>Cytophagia</taxon>
        <taxon>Cytophagales</taxon>
        <taxon>Shiellaceae</taxon>
        <taxon>Shiella</taxon>
    </lineage>
</organism>
<keyword evidence="10" id="KW-0460">Magnesium</keyword>
<dbReference type="EC" id="3.1.26.4" evidence="5"/>
<evidence type="ECO:0000259" key="11">
    <source>
        <dbReference type="PROSITE" id="PS50879"/>
    </source>
</evidence>
<accession>A0ABT8F1H7</accession>
<keyword evidence="7" id="KW-0479">Metal-binding</keyword>
<dbReference type="RefSeq" id="WP_320002816.1">
    <property type="nucleotide sequence ID" value="NZ_JAUHJS010000001.1"/>
</dbReference>
<feature type="domain" description="RNase H type-1" evidence="11">
    <location>
        <begin position="1"/>
        <end position="136"/>
    </location>
</feature>
<evidence type="ECO:0000313" key="12">
    <source>
        <dbReference type="EMBL" id="MDN4164290.1"/>
    </source>
</evidence>
<dbReference type="InterPro" id="IPR002156">
    <property type="entry name" value="RNaseH_domain"/>
</dbReference>
<dbReference type="InterPro" id="IPR022892">
    <property type="entry name" value="RNaseHI"/>
</dbReference>
<gene>
    <name evidence="12" type="primary">rnhA</name>
    <name evidence="12" type="ORF">QWY31_02190</name>
</gene>
<proteinExistence type="inferred from homology"/>
<comment type="similarity">
    <text evidence="3">Belongs to the RNase H family.</text>
</comment>
<dbReference type="GO" id="GO:0004523">
    <property type="term" value="F:RNA-DNA hybrid ribonuclease activity"/>
    <property type="evidence" value="ECO:0007669"/>
    <property type="project" value="UniProtKB-EC"/>
</dbReference>
<evidence type="ECO:0000256" key="1">
    <source>
        <dbReference type="ARBA" id="ARBA00000077"/>
    </source>
</evidence>
<protein>
    <recommendedName>
        <fullName evidence="5">ribonuclease H</fullName>
        <ecNumber evidence="5">3.1.26.4</ecNumber>
    </recommendedName>
</protein>
<comment type="catalytic activity">
    <reaction evidence="1">
        <text>Endonucleolytic cleavage to 5'-phosphomonoester.</text>
        <dbReference type="EC" id="3.1.26.4"/>
    </reaction>
</comment>
<dbReference type="PROSITE" id="PS50879">
    <property type="entry name" value="RNASE_H_1"/>
    <property type="match status" value="1"/>
</dbReference>
<evidence type="ECO:0000256" key="10">
    <source>
        <dbReference type="ARBA" id="ARBA00022842"/>
    </source>
</evidence>
<comment type="cofactor">
    <cofactor evidence="2">
        <name>Mg(2+)</name>
        <dbReference type="ChEBI" id="CHEBI:18420"/>
    </cofactor>
</comment>
<evidence type="ECO:0000256" key="5">
    <source>
        <dbReference type="ARBA" id="ARBA00012180"/>
    </source>
</evidence>
<keyword evidence="8" id="KW-0255">Endonuclease</keyword>
<dbReference type="NCBIfam" id="NF001236">
    <property type="entry name" value="PRK00203.1"/>
    <property type="match status" value="1"/>
</dbReference>
<comment type="caution">
    <text evidence="12">The sequence shown here is derived from an EMBL/GenBank/DDBJ whole genome shotgun (WGS) entry which is preliminary data.</text>
</comment>
<evidence type="ECO:0000256" key="2">
    <source>
        <dbReference type="ARBA" id="ARBA00001946"/>
    </source>
</evidence>
<comment type="subunit">
    <text evidence="4">Monomer.</text>
</comment>
<dbReference type="PANTHER" id="PTHR10642">
    <property type="entry name" value="RIBONUCLEASE H1"/>
    <property type="match status" value="1"/>
</dbReference>
<evidence type="ECO:0000256" key="6">
    <source>
        <dbReference type="ARBA" id="ARBA00022722"/>
    </source>
</evidence>
<dbReference type="InterPro" id="IPR012337">
    <property type="entry name" value="RNaseH-like_sf"/>
</dbReference>
<dbReference type="Pfam" id="PF00075">
    <property type="entry name" value="RNase_H"/>
    <property type="match status" value="1"/>
</dbReference>
<reference evidence="12" key="1">
    <citation type="submission" date="2023-06" db="EMBL/GenBank/DDBJ databases">
        <title>Cytophagales bacterium Strain LB-30, isolated from soil.</title>
        <authorList>
            <person name="Liu B."/>
        </authorList>
    </citation>
    <scope>NUCLEOTIDE SEQUENCE</scope>
    <source>
        <strain evidence="12">LB-30</strain>
    </source>
</reference>
<evidence type="ECO:0000313" key="13">
    <source>
        <dbReference type="Proteomes" id="UP001168552"/>
    </source>
</evidence>
<keyword evidence="9 12" id="KW-0378">Hydrolase</keyword>
<dbReference type="Proteomes" id="UP001168552">
    <property type="component" value="Unassembled WGS sequence"/>
</dbReference>
<evidence type="ECO:0000256" key="7">
    <source>
        <dbReference type="ARBA" id="ARBA00022723"/>
    </source>
</evidence>
<dbReference type="SUPFAM" id="SSF53098">
    <property type="entry name" value="Ribonuclease H-like"/>
    <property type="match status" value="1"/>
</dbReference>
<keyword evidence="13" id="KW-1185">Reference proteome</keyword>
<evidence type="ECO:0000256" key="8">
    <source>
        <dbReference type="ARBA" id="ARBA00022759"/>
    </source>
</evidence>
<dbReference type="CDD" id="cd09278">
    <property type="entry name" value="RNase_HI_prokaryote_like"/>
    <property type="match status" value="1"/>
</dbReference>
<keyword evidence="6" id="KW-0540">Nuclease</keyword>
<dbReference type="Gene3D" id="3.30.420.10">
    <property type="entry name" value="Ribonuclease H-like superfamily/Ribonuclease H"/>
    <property type="match status" value="1"/>
</dbReference>